<dbReference type="PANTHER" id="PTHR45947">
    <property type="entry name" value="SULFOQUINOVOSYL TRANSFERASE SQD2"/>
    <property type="match status" value="1"/>
</dbReference>
<protein>
    <submittedName>
        <fullName evidence="3">Glycosyl transferases group 1</fullName>
    </submittedName>
</protein>
<sequence length="961" mass="112588">MYTVDIVSPCGGGKSGIEKVLKSWKKIKNINIRFVHLGRGIAYLDGYREAYEFDVYDSNKDMVSQTSKMAETYSKFVLKYGPPNLSIALNYPIMSKIIRVSQKLLTKENKDEFKIVSFVHSDVNMYETVGLGGLIELAEADYHLCINKTLIKQLKEAGINENKIFNIGNPIEFPEEKIFLKRNYENGKIRKKQNKLIFVGRVSAEKRLDIILEAMYRAKSNWKLKIIGDGEYKKELFDIVEYLELRNNIEYLGWKDEPWDYLEDEVALVSASDYEGFLLVGAEALANGIMVLTTRTVIDYIKEGVNGYFFDNTDGIQLAQLLDRIANGEIKIPDPKLCRDSVLEYEEENYLKKVKDILLRMIDKTANISADDYFKLISDLIEYKKNEELDRALFEALIKYPYDYRWYFIKSLLAEAEEDYEEQFLWILLIKFLKEDKKIKLTKKDEDDVENTYIDLRNNRILRKTNIRKKTIKLLKKLIDLKAYELSEMYVSFFLKSECLEIELGKVFMDRELVTMSMMLEIGLTEINNGCVILSNREESIEKYNSIIRYKDNTKKFFEVLKKVRFCIERICYGIKEIRKRTLVDVIVENDITPEMLLVFIRGTVPLDCNNYSVYKRILNYLENERVRGKTISEKFIKRYEMFLPILKEMEQGKKEVLFQEVKEEFAFKKTILNLDESKRSEIIEYEKSKTEKGGNECEILNCTIKEWDEIKRIITDGSKNVDNKKIAIIFCTNDNEMRLECEAYLRTLKVPDDYSLEVIEVVNAKSMTSGYNAAIINTDAKYKLYIHHDVWIIEPNVLLELIQTVQKFEDLKLVGVVGSGNFYIGGCWFVGENLEKNFAKLCQNYEIETHLTEYIGKDVDCVGTLNDKIKLYRAKAIDGVFMFTTIDVPWREDVFTNWHFYDISECVEYVKRGYECAFFDNGKINIHHYVTVNGEAAVEYLEWKDIFLNYVKEIDEKLFD</sequence>
<reference evidence="3 4" key="1">
    <citation type="submission" date="2016-10" db="EMBL/GenBank/DDBJ databases">
        <authorList>
            <person name="de Groot N.N."/>
        </authorList>
    </citation>
    <scope>NUCLEOTIDE SEQUENCE [LARGE SCALE GENOMIC DNA]</scope>
    <source>
        <strain evidence="3 4">DSM 14045</strain>
    </source>
</reference>
<proteinExistence type="predicted"/>
<dbReference type="AlphaFoldDB" id="A0A1H3GGJ2"/>
<evidence type="ECO:0000259" key="1">
    <source>
        <dbReference type="Pfam" id="PF00534"/>
    </source>
</evidence>
<keyword evidence="4" id="KW-1185">Reference proteome</keyword>
<dbReference type="InterPro" id="IPR029044">
    <property type="entry name" value="Nucleotide-diphossugar_trans"/>
</dbReference>
<name>A0A1H3GGJ2_9FIRM</name>
<dbReference type="PANTHER" id="PTHR45947:SF3">
    <property type="entry name" value="SULFOQUINOVOSYL TRANSFERASE SQD2"/>
    <property type="match status" value="1"/>
</dbReference>
<feature type="domain" description="Glycosyl transferase family 1" evidence="1">
    <location>
        <begin position="187"/>
        <end position="329"/>
    </location>
</feature>
<dbReference type="Gene3D" id="3.90.550.10">
    <property type="entry name" value="Spore Coat Polysaccharide Biosynthesis Protein SpsA, Chain A"/>
    <property type="match status" value="1"/>
</dbReference>
<dbReference type="GO" id="GO:0016757">
    <property type="term" value="F:glycosyltransferase activity"/>
    <property type="evidence" value="ECO:0007669"/>
    <property type="project" value="InterPro"/>
</dbReference>
<organism evidence="3 4">
    <name type="scientific">Lachnobacterium bovis DSM 14045</name>
    <dbReference type="NCBI Taxonomy" id="1122142"/>
    <lineage>
        <taxon>Bacteria</taxon>
        <taxon>Bacillati</taxon>
        <taxon>Bacillota</taxon>
        <taxon>Clostridia</taxon>
        <taxon>Lachnospirales</taxon>
        <taxon>Lachnospiraceae</taxon>
        <taxon>Lachnobacterium</taxon>
    </lineage>
</organism>
<feature type="domain" description="Streptomycin biosynthesis protein StrF" evidence="2">
    <location>
        <begin position="728"/>
        <end position="919"/>
    </location>
</feature>
<dbReference type="EMBL" id="FNPG01000006">
    <property type="protein sequence ID" value="SDY02416.1"/>
    <property type="molecule type" value="Genomic_DNA"/>
</dbReference>
<dbReference type="Pfam" id="PF13712">
    <property type="entry name" value="Glyco_tranf_2_5"/>
    <property type="match status" value="1"/>
</dbReference>
<dbReference type="InterPro" id="IPR001296">
    <property type="entry name" value="Glyco_trans_1"/>
</dbReference>
<dbReference type="OrthoDB" id="176403at2"/>
<dbReference type="SUPFAM" id="SSF53756">
    <property type="entry name" value="UDP-Glycosyltransferase/glycogen phosphorylase"/>
    <property type="match status" value="1"/>
</dbReference>
<accession>A0A1H3GGJ2</accession>
<dbReference type="RefSeq" id="WP_074716001.1">
    <property type="nucleotide sequence ID" value="NZ_FNPG01000006.1"/>
</dbReference>
<dbReference type="InterPro" id="IPR050194">
    <property type="entry name" value="Glycosyltransferase_grp1"/>
</dbReference>
<dbReference type="Gene3D" id="3.40.50.2000">
    <property type="entry name" value="Glycogen Phosphorylase B"/>
    <property type="match status" value="2"/>
</dbReference>
<dbReference type="InterPro" id="IPR059123">
    <property type="entry name" value="StrF_dom"/>
</dbReference>
<keyword evidence="3" id="KW-0808">Transferase</keyword>
<evidence type="ECO:0000313" key="3">
    <source>
        <dbReference type="EMBL" id="SDY02416.1"/>
    </source>
</evidence>
<evidence type="ECO:0000313" key="4">
    <source>
        <dbReference type="Proteomes" id="UP000183918"/>
    </source>
</evidence>
<dbReference type="Proteomes" id="UP000183918">
    <property type="component" value="Unassembled WGS sequence"/>
</dbReference>
<dbReference type="SUPFAM" id="SSF53448">
    <property type="entry name" value="Nucleotide-diphospho-sugar transferases"/>
    <property type="match status" value="1"/>
</dbReference>
<dbReference type="STRING" id="1122142.SAMN02910414_00572"/>
<evidence type="ECO:0000259" key="2">
    <source>
        <dbReference type="Pfam" id="PF13712"/>
    </source>
</evidence>
<gene>
    <name evidence="3" type="ORF">SAMN02910414_00572</name>
</gene>
<dbReference type="Pfam" id="PF00534">
    <property type="entry name" value="Glycos_transf_1"/>
    <property type="match status" value="1"/>
</dbReference>